<keyword evidence="3" id="KW-1185">Reference proteome</keyword>
<dbReference type="AlphaFoldDB" id="A0A918DYW0"/>
<dbReference type="Proteomes" id="UP000641932">
    <property type="component" value="Unassembled WGS sequence"/>
</dbReference>
<feature type="compositionally biased region" description="Basic residues" evidence="1">
    <location>
        <begin position="108"/>
        <end position="122"/>
    </location>
</feature>
<comment type="caution">
    <text evidence="2">The sequence shown here is derived from an EMBL/GenBank/DDBJ whole genome shotgun (WGS) entry which is preliminary data.</text>
</comment>
<sequence length="129" mass="14170">MHLALRQSTWPAGTALEWAFARASLGEMRCGHKELAVREAAARTAAAALNQPALFFQGMAKLAFVQWWVRFGESARVRRVSGGSAVPRPRAVSQGLAVTVIGPQVPARPRRGPRGPCRRRGRGWSLSWR</sequence>
<organism evidence="2 3">
    <name type="scientific">Wenjunlia tyrosinilytica</name>
    <dbReference type="NCBI Taxonomy" id="1544741"/>
    <lineage>
        <taxon>Bacteria</taxon>
        <taxon>Bacillati</taxon>
        <taxon>Actinomycetota</taxon>
        <taxon>Actinomycetes</taxon>
        <taxon>Kitasatosporales</taxon>
        <taxon>Streptomycetaceae</taxon>
        <taxon>Wenjunlia</taxon>
    </lineage>
</organism>
<accession>A0A918DYW0</accession>
<name>A0A918DYW0_9ACTN</name>
<evidence type="ECO:0000313" key="3">
    <source>
        <dbReference type="Proteomes" id="UP000641932"/>
    </source>
</evidence>
<proteinExistence type="predicted"/>
<reference evidence="2" key="1">
    <citation type="journal article" date="2014" name="Int. J. Syst. Evol. Microbiol.">
        <title>Complete genome sequence of Corynebacterium casei LMG S-19264T (=DSM 44701T), isolated from a smear-ripened cheese.</title>
        <authorList>
            <consortium name="US DOE Joint Genome Institute (JGI-PGF)"/>
            <person name="Walter F."/>
            <person name="Albersmeier A."/>
            <person name="Kalinowski J."/>
            <person name="Ruckert C."/>
        </authorList>
    </citation>
    <scope>NUCLEOTIDE SEQUENCE</scope>
    <source>
        <strain evidence="2">CGMCC 4.7201</strain>
    </source>
</reference>
<evidence type="ECO:0000313" key="2">
    <source>
        <dbReference type="EMBL" id="GGO91973.1"/>
    </source>
</evidence>
<dbReference type="EMBL" id="BMMS01000017">
    <property type="protein sequence ID" value="GGO91973.1"/>
    <property type="molecule type" value="Genomic_DNA"/>
</dbReference>
<reference evidence="2" key="2">
    <citation type="submission" date="2020-09" db="EMBL/GenBank/DDBJ databases">
        <authorList>
            <person name="Sun Q."/>
            <person name="Zhou Y."/>
        </authorList>
    </citation>
    <scope>NUCLEOTIDE SEQUENCE</scope>
    <source>
        <strain evidence="2">CGMCC 4.7201</strain>
    </source>
</reference>
<feature type="region of interest" description="Disordered" evidence="1">
    <location>
        <begin position="107"/>
        <end position="129"/>
    </location>
</feature>
<gene>
    <name evidence="2" type="ORF">GCM10012280_41090</name>
</gene>
<evidence type="ECO:0000256" key="1">
    <source>
        <dbReference type="SAM" id="MobiDB-lite"/>
    </source>
</evidence>
<protein>
    <submittedName>
        <fullName evidence="2">Uncharacterized protein</fullName>
    </submittedName>
</protein>